<reference evidence="1 2" key="1">
    <citation type="submission" date="2014-03" db="EMBL/GenBank/DDBJ databases">
        <title>Draft genome of the hookworm Oesophagostomum dentatum.</title>
        <authorList>
            <person name="Mitreva M."/>
        </authorList>
    </citation>
    <scope>NUCLEOTIDE SEQUENCE [LARGE SCALE GENOMIC DNA]</scope>
    <source>
        <strain evidence="1 2">OD-Hann</strain>
    </source>
</reference>
<evidence type="ECO:0000313" key="2">
    <source>
        <dbReference type="Proteomes" id="UP000053660"/>
    </source>
</evidence>
<sequence length="152" mass="16771">MFCLWRNRRRCNSSTPANSFCSGPTSSAPAYPVQQNLPQNPPPYPAQPLSCPVSYYPSNVYGDGLESALDRIDLRVTDAFDGPTHYNQVRDPSIPLPPGVVAIQVVQPSAPPLPGSPPVAYSQYPQVHQHTVYPRFSQADQDYADRQMAVQK</sequence>
<proteinExistence type="predicted"/>
<gene>
    <name evidence="1" type="ORF">OESDEN_16689</name>
</gene>
<dbReference type="Proteomes" id="UP000053660">
    <property type="component" value="Unassembled WGS sequence"/>
</dbReference>
<organism evidence="1 2">
    <name type="scientific">Oesophagostomum dentatum</name>
    <name type="common">Nodular worm</name>
    <dbReference type="NCBI Taxonomy" id="61180"/>
    <lineage>
        <taxon>Eukaryota</taxon>
        <taxon>Metazoa</taxon>
        <taxon>Ecdysozoa</taxon>
        <taxon>Nematoda</taxon>
        <taxon>Chromadorea</taxon>
        <taxon>Rhabditida</taxon>
        <taxon>Rhabditina</taxon>
        <taxon>Rhabditomorpha</taxon>
        <taxon>Strongyloidea</taxon>
        <taxon>Strongylidae</taxon>
        <taxon>Oesophagostomum</taxon>
    </lineage>
</organism>
<name>A0A0B1SK92_OESDE</name>
<accession>A0A0B1SK92</accession>
<evidence type="ECO:0000313" key="1">
    <source>
        <dbReference type="EMBL" id="KHJ83610.1"/>
    </source>
</evidence>
<dbReference type="EMBL" id="KN572620">
    <property type="protein sequence ID" value="KHJ83610.1"/>
    <property type="molecule type" value="Genomic_DNA"/>
</dbReference>
<protein>
    <submittedName>
        <fullName evidence="1">Uncharacterized protein</fullName>
    </submittedName>
</protein>
<keyword evidence="2" id="KW-1185">Reference proteome</keyword>
<dbReference type="OrthoDB" id="5875299at2759"/>
<dbReference type="AlphaFoldDB" id="A0A0B1SK92"/>